<protein>
    <recommendedName>
        <fullName evidence="4">CCHC-type domain-containing protein</fullName>
    </recommendedName>
</protein>
<keyword evidence="3" id="KW-1185">Reference proteome</keyword>
<evidence type="ECO:0008006" key="4">
    <source>
        <dbReference type="Google" id="ProtNLM"/>
    </source>
</evidence>
<evidence type="ECO:0000256" key="1">
    <source>
        <dbReference type="SAM" id="MobiDB-lite"/>
    </source>
</evidence>
<name>A0AA36DLU1_CYLNA</name>
<dbReference type="Proteomes" id="UP001176961">
    <property type="component" value="Unassembled WGS sequence"/>
</dbReference>
<comment type="caution">
    <text evidence="2">The sequence shown here is derived from an EMBL/GenBank/DDBJ whole genome shotgun (WGS) entry which is preliminary data.</text>
</comment>
<dbReference type="AlphaFoldDB" id="A0AA36DLU1"/>
<feature type="region of interest" description="Disordered" evidence="1">
    <location>
        <begin position="567"/>
        <end position="588"/>
    </location>
</feature>
<evidence type="ECO:0000313" key="2">
    <source>
        <dbReference type="EMBL" id="CAJ0589170.1"/>
    </source>
</evidence>
<organism evidence="2 3">
    <name type="scientific">Cylicocyclus nassatus</name>
    <name type="common">Nematode worm</name>
    <dbReference type="NCBI Taxonomy" id="53992"/>
    <lineage>
        <taxon>Eukaryota</taxon>
        <taxon>Metazoa</taxon>
        <taxon>Ecdysozoa</taxon>
        <taxon>Nematoda</taxon>
        <taxon>Chromadorea</taxon>
        <taxon>Rhabditida</taxon>
        <taxon>Rhabditina</taxon>
        <taxon>Rhabditomorpha</taxon>
        <taxon>Strongyloidea</taxon>
        <taxon>Strongylidae</taxon>
        <taxon>Cylicocyclus</taxon>
    </lineage>
</organism>
<reference evidence="2" key="1">
    <citation type="submission" date="2023-07" db="EMBL/GenBank/DDBJ databases">
        <authorList>
            <consortium name="CYATHOMIX"/>
        </authorList>
    </citation>
    <scope>NUCLEOTIDE SEQUENCE</scope>
    <source>
        <strain evidence="2">N/A</strain>
    </source>
</reference>
<evidence type="ECO:0000313" key="3">
    <source>
        <dbReference type="Proteomes" id="UP001176961"/>
    </source>
</evidence>
<feature type="region of interest" description="Disordered" evidence="1">
    <location>
        <begin position="117"/>
        <end position="137"/>
    </location>
</feature>
<sequence length="728" mass="84191">MLSGWRAFECVIMIHGKVFELRIREPQFEIEHVRPLLEAGERGRDCACGVAQHRIQPSRSRTVKGNCRRLLPVVLFPKPLNAFLDSGFTPPQPSYALFDQSKSLCEDVLEILDDLEEDEEEAEEQNERMQRELHTQSLQTQQAISDLRMLIEELSARHALHGVQYGVIRRENERHLRCAFCDAAGQHYSDSCPQVRDAESRRRILDSERRCYRCFKVLLIVCPGGGCVENGPTRAIIAEPMDIIPRCVNSQKEASASARNYECSWKTEVGREYRGNAIFSKAGADFLQSRNCIKEWNLDAPSPFAKVCFNDLMLGYDFQGRKSETLTQKFICLYRFLLQQITDPPYRIQEFSVRKHDFVTDLIGYGDEDARSGDRLAEKMFYRTDLFKALQIALRDVRNYRYDDEEERFIPSNMPRSKNVNSSQKNCIKGLNWKDKESEFLIKLFVDNYDTYYPKFTSDPKLGIANRDALHEDWAAQVTMLGFSERSAIQVAVKIKKSIMVTRKFINQNGTDTAGRKYKLPRYLKPLEKKLREEYLELNDDSAFDIIDADDSVMLFDLLDDVKDETVSSGEGCAEEDELDLESAPSGKVEDPIEQTISMVAAPHVDAPVAPVQPYNPVIPTPNMMSKRKRRAEEELDELTMKKHRLLDSELELVERKRYLTEMKITYWEQKMKKDLNCRKSSRLRDSSTKFFYWTLSLCAKRKNDCDQVGFLLGAYVDIYRSATWTPR</sequence>
<gene>
    <name evidence="2" type="ORF">CYNAS_LOCUS1153</name>
</gene>
<accession>A0AA36DLU1</accession>
<proteinExistence type="predicted"/>
<dbReference type="EMBL" id="CATQJL010000001">
    <property type="protein sequence ID" value="CAJ0589170.1"/>
    <property type="molecule type" value="Genomic_DNA"/>
</dbReference>
<feature type="compositionally biased region" description="Basic and acidic residues" evidence="1">
    <location>
        <begin position="125"/>
        <end position="134"/>
    </location>
</feature>